<gene>
    <name evidence="2" type="ORF">METZ01_LOCUS219582</name>
</gene>
<reference evidence="2" key="1">
    <citation type="submission" date="2018-05" db="EMBL/GenBank/DDBJ databases">
        <authorList>
            <person name="Lanie J.A."/>
            <person name="Ng W.-L."/>
            <person name="Kazmierczak K.M."/>
            <person name="Andrzejewski T.M."/>
            <person name="Davidsen T.M."/>
            <person name="Wayne K.J."/>
            <person name="Tettelin H."/>
            <person name="Glass J.I."/>
            <person name="Rusch D."/>
            <person name="Podicherti R."/>
            <person name="Tsui H.-C.T."/>
            <person name="Winkler M.E."/>
        </authorList>
    </citation>
    <scope>NUCLEOTIDE SEQUENCE</scope>
</reference>
<dbReference type="Gene3D" id="3.40.1170.60">
    <property type="match status" value="1"/>
</dbReference>
<name>A0A382FUG9_9ZZZZ</name>
<proteinExistence type="predicted"/>
<evidence type="ECO:0000259" key="1">
    <source>
        <dbReference type="Pfam" id="PF00817"/>
    </source>
</evidence>
<dbReference type="AlphaFoldDB" id="A0A382FUG9"/>
<dbReference type="Gene3D" id="3.30.70.270">
    <property type="match status" value="1"/>
</dbReference>
<dbReference type="Pfam" id="PF00817">
    <property type="entry name" value="IMS"/>
    <property type="match status" value="1"/>
</dbReference>
<feature type="domain" description="UmuC" evidence="1">
    <location>
        <begin position="20"/>
        <end position="158"/>
    </location>
</feature>
<dbReference type="EMBL" id="UINC01051965">
    <property type="protein sequence ID" value="SVB66728.1"/>
    <property type="molecule type" value="Genomic_DNA"/>
</dbReference>
<sequence>MFYNCLNASVENHLMKIACIFIPHFSLKCEWLRKYAIRDRPTLIVETRGNVNIVKDWFPDDLGIQNDMKLQEALTKINDPYILPWDVDYYELLFQNIIKFLHQVSTAVEYIRPGLVYFDLTSLYYTYRTEEEIIRILDSGVSRFWKVNIGIGKSKLSSYIGAFIGPSDQMGKEISVTDLRWGKLSVDLLPISARNKVRLHQFALHTFGDILTLDIGSLQGQFGCEGKLIWELVSDVCTEFLNPIATEESLHEKFSFQDPVVNLQVITTVAELLLDRALSRIKCFGLMPRIVSISTEGFNGGSWIKKYSFKEPTVDKNRIFSRIRSSLEGISLSEPLESIKLMFEQFTGERGFQGSMLSQVRKQDQLNESIRQLKANFIEDVPIFRIKEVEPWSQMPEERYALVQYVP</sequence>
<protein>
    <recommendedName>
        <fullName evidence="1">UmuC domain-containing protein</fullName>
    </recommendedName>
</protein>
<dbReference type="InterPro" id="IPR043502">
    <property type="entry name" value="DNA/RNA_pol_sf"/>
</dbReference>
<dbReference type="InterPro" id="IPR001126">
    <property type="entry name" value="UmuC"/>
</dbReference>
<evidence type="ECO:0000313" key="2">
    <source>
        <dbReference type="EMBL" id="SVB66728.1"/>
    </source>
</evidence>
<dbReference type="GO" id="GO:0006281">
    <property type="term" value="P:DNA repair"/>
    <property type="evidence" value="ECO:0007669"/>
    <property type="project" value="InterPro"/>
</dbReference>
<dbReference type="SUPFAM" id="SSF56672">
    <property type="entry name" value="DNA/RNA polymerases"/>
    <property type="match status" value="1"/>
</dbReference>
<dbReference type="InterPro" id="IPR043128">
    <property type="entry name" value="Rev_trsase/Diguanyl_cyclase"/>
</dbReference>
<accession>A0A382FUG9</accession>
<organism evidence="2">
    <name type="scientific">marine metagenome</name>
    <dbReference type="NCBI Taxonomy" id="408172"/>
    <lineage>
        <taxon>unclassified sequences</taxon>
        <taxon>metagenomes</taxon>
        <taxon>ecological metagenomes</taxon>
    </lineage>
</organism>